<evidence type="ECO:0000313" key="3">
    <source>
        <dbReference type="Proteomes" id="UP001066276"/>
    </source>
</evidence>
<name>A0AAV7RMR0_PLEWA</name>
<evidence type="ECO:0000313" key="2">
    <source>
        <dbReference type="EMBL" id="KAJ1154116.1"/>
    </source>
</evidence>
<sequence length="200" mass="21459">MLRESSAELWLAPCVLSIRSLPARFETEAQCCLSPLGQNIASTVPVQGDWLALHSPQQLDRQALASPQPYTQETRSLTCLPLRRSRNQEVPDVAPLLQAPSLIPVARRTEEALRPVSTAAGGALRPPSLDPRLAQTAVRPLLWRGSEEQSGCSVSSATLVGARERTRGRCTESGVRGSGNTAASSSFSRQTVVLPGTVPR</sequence>
<dbReference type="EMBL" id="JANPWB010000009">
    <property type="protein sequence ID" value="KAJ1154116.1"/>
    <property type="molecule type" value="Genomic_DNA"/>
</dbReference>
<comment type="caution">
    <text evidence="2">The sequence shown here is derived from an EMBL/GenBank/DDBJ whole genome shotgun (WGS) entry which is preliminary data.</text>
</comment>
<proteinExistence type="predicted"/>
<protein>
    <submittedName>
        <fullName evidence="2">Uncharacterized protein</fullName>
    </submittedName>
</protein>
<organism evidence="2 3">
    <name type="scientific">Pleurodeles waltl</name>
    <name type="common">Iberian ribbed newt</name>
    <dbReference type="NCBI Taxonomy" id="8319"/>
    <lineage>
        <taxon>Eukaryota</taxon>
        <taxon>Metazoa</taxon>
        <taxon>Chordata</taxon>
        <taxon>Craniata</taxon>
        <taxon>Vertebrata</taxon>
        <taxon>Euteleostomi</taxon>
        <taxon>Amphibia</taxon>
        <taxon>Batrachia</taxon>
        <taxon>Caudata</taxon>
        <taxon>Salamandroidea</taxon>
        <taxon>Salamandridae</taxon>
        <taxon>Pleurodelinae</taxon>
        <taxon>Pleurodeles</taxon>
    </lineage>
</organism>
<dbReference type="Proteomes" id="UP001066276">
    <property type="component" value="Chromosome 5"/>
</dbReference>
<evidence type="ECO:0000256" key="1">
    <source>
        <dbReference type="SAM" id="MobiDB-lite"/>
    </source>
</evidence>
<keyword evidence="3" id="KW-1185">Reference proteome</keyword>
<accession>A0AAV7RMR0</accession>
<gene>
    <name evidence="2" type="ORF">NDU88_006872</name>
</gene>
<dbReference type="AlphaFoldDB" id="A0AAV7RMR0"/>
<feature type="compositionally biased region" description="Polar residues" evidence="1">
    <location>
        <begin position="178"/>
        <end position="191"/>
    </location>
</feature>
<reference evidence="2" key="1">
    <citation type="journal article" date="2022" name="bioRxiv">
        <title>Sequencing and chromosome-scale assembly of the giantPleurodeles waltlgenome.</title>
        <authorList>
            <person name="Brown T."/>
            <person name="Elewa A."/>
            <person name="Iarovenko S."/>
            <person name="Subramanian E."/>
            <person name="Araus A.J."/>
            <person name="Petzold A."/>
            <person name="Susuki M."/>
            <person name="Suzuki K.-i.T."/>
            <person name="Hayashi T."/>
            <person name="Toyoda A."/>
            <person name="Oliveira C."/>
            <person name="Osipova E."/>
            <person name="Leigh N.D."/>
            <person name="Simon A."/>
            <person name="Yun M.H."/>
        </authorList>
    </citation>
    <scope>NUCLEOTIDE SEQUENCE</scope>
    <source>
        <strain evidence="2">20211129_DDA</strain>
        <tissue evidence="2">Liver</tissue>
    </source>
</reference>
<feature type="region of interest" description="Disordered" evidence="1">
    <location>
        <begin position="168"/>
        <end position="200"/>
    </location>
</feature>